<feature type="signal peptide" evidence="1">
    <location>
        <begin position="1"/>
        <end position="18"/>
    </location>
</feature>
<dbReference type="InParanoid" id="A0A1Y2FWY3"/>
<protein>
    <recommendedName>
        <fullName evidence="4">Inhibitor I9 domain-containing protein</fullName>
    </recommendedName>
</protein>
<evidence type="ECO:0000313" key="2">
    <source>
        <dbReference type="EMBL" id="ORY88563.1"/>
    </source>
</evidence>
<gene>
    <name evidence="2" type="ORF">BCR35DRAFT_301302</name>
</gene>
<name>A0A1Y2FWY3_9BASI</name>
<evidence type="ECO:0000313" key="3">
    <source>
        <dbReference type="Proteomes" id="UP000193467"/>
    </source>
</evidence>
<proteinExistence type="predicted"/>
<keyword evidence="3" id="KW-1185">Reference proteome</keyword>
<sequence length="133" mass="14337">MKLLYPILTLLLVTFSLANPAVKPKGRVAVPFGLGADAAITEGKNAPIGGVEETANYLVTLSRTISNASKDKLLDVLMRQGAVVKQVFDYRVFKGVLFTVPSTSDRGLSSWQSALLKEDGVKIVEEDTIVKTN</sequence>
<evidence type="ECO:0008006" key="4">
    <source>
        <dbReference type="Google" id="ProtNLM"/>
    </source>
</evidence>
<dbReference type="AlphaFoldDB" id="A0A1Y2FWY3"/>
<dbReference type="InterPro" id="IPR037045">
    <property type="entry name" value="S8pro/Inhibitor_I9_sf"/>
</dbReference>
<dbReference type="Gene3D" id="3.30.70.80">
    <property type="entry name" value="Peptidase S8 propeptide/proteinase inhibitor I9"/>
    <property type="match status" value="1"/>
</dbReference>
<feature type="chain" id="PRO_5012711457" description="Inhibitor I9 domain-containing protein" evidence="1">
    <location>
        <begin position="19"/>
        <end position="133"/>
    </location>
</feature>
<organism evidence="2 3">
    <name type="scientific">Leucosporidium creatinivorum</name>
    <dbReference type="NCBI Taxonomy" id="106004"/>
    <lineage>
        <taxon>Eukaryota</taxon>
        <taxon>Fungi</taxon>
        <taxon>Dikarya</taxon>
        <taxon>Basidiomycota</taxon>
        <taxon>Pucciniomycotina</taxon>
        <taxon>Microbotryomycetes</taxon>
        <taxon>Leucosporidiales</taxon>
        <taxon>Leucosporidium</taxon>
    </lineage>
</organism>
<dbReference type="OrthoDB" id="2526545at2759"/>
<dbReference type="SUPFAM" id="SSF54897">
    <property type="entry name" value="Protease propeptides/inhibitors"/>
    <property type="match status" value="1"/>
</dbReference>
<evidence type="ECO:0000256" key="1">
    <source>
        <dbReference type="SAM" id="SignalP"/>
    </source>
</evidence>
<reference evidence="2 3" key="1">
    <citation type="submission" date="2016-07" db="EMBL/GenBank/DDBJ databases">
        <title>Pervasive Adenine N6-methylation of Active Genes in Fungi.</title>
        <authorList>
            <consortium name="DOE Joint Genome Institute"/>
            <person name="Mondo S.J."/>
            <person name="Dannebaum R.O."/>
            <person name="Kuo R.C."/>
            <person name="Labutti K."/>
            <person name="Haridas S."/>
            <person name="Kuo A."/>
            <person name="Salamov A."/>
            <person name="Ahrendt S.R."/>
            <person name="Lipzen A."/>
            <person name="Sullivan W."/>
            <person name="Andreopoulos W.B."/>
            <person name="Clum A."/>
            <person name="Lindquist E."/>
            <person name="Daum C."/>
            <person name="Ramamoorthy G.K."/>
            <person name="Gryganskyi A."/>
            <person name="Culley D."/>
            <person name="Magnuson J.K."/>
            <person name="James T.Y."/>
            <person name="O'Malley M.A."/>
            <person name="Stajich J.E."/>
            <person name="Spatafora J.W."/>
            <person name="Visel A."/>
            <person name="Grigoriev I.V."/>
        </authorList>
    </citation>
    <scope>NUCLEOTIDE SEQUENCE [LARGE SCALE GENOMIC DNA]</scope>
    <source>
        <strain evidence="2 3">62-1032</strain>
    </source>
</reference>
<comment type="caution">
    <text evidence="2">The sequence shown here is derived from an EMBL/GenBank/DDBJ whole genome shotgun (WGS) entry which is preliminary data.</text>
</comment>
<accession>A0A1Y2FWY3</accession>
<dbReference type="EMBL" id="MCGR01000009">
    <property type="protein sequence ID" value="ORY88563.1"/>
    <property type="molecule type" value="Genomic_DNA"/>
</dbReference>
<dbReference type="Proteomes" id="UP000193467">
    <property type="component" value="Unassembled WGS sequence"/>
</dbReference>
<keyword evidence="1" id="KW-0732">Signal</keyword>